<proteinExistence type="predicted"/>
<name>A0A8J9V799_9NEOP</name>
<evidence type="ECO:0000313" key="3">
    <source>
        <dbReference type="Proteomes" id="UP000838878"/>
    </source>
</evidence>
<evidence type="ECO:0000313" key="2">
    <source>
        <dbReference type="EMBL" id="CAH0717328.1"/>
    </source>
</evidence>
<keyword evidence="3" id="KW-1185">Reference proteome</keyword>
<reference evidence="2" key="1">
    <citation type="submission" date="2021-12" db="EMBL/GenBank/DDBJ databases">
        <authorList>
            <person name="Martin H S."/>
        </authorList>
    </citation>
    <scope>NUCLEOTIDE SEQUENCE</scope>
</reference>
<protein>
    <submittedName>
        <fullName evidence="2">Uncharacterized protein</fullName>
    </submittedName>
</protein>
<dbReference type="OrthoDB" id="7343440at2759"/>
<dbReference type="EMBL" id="OV170232">
    <property type="protein sequence ID" value="CAH0717328.1"/>
    <property type="molecule type" value="Genomic_DNA"/>
</dbReference>
<organism evidence="2 3">
    <name type="scientific">Brenthis ino</name>
    <name type="common">lesser marbled fritillary</name>
    <dbReference type="NCBI Taxonomy" id="405034"/>
    <lineage>
        <taxon>Eukaryota</taxon>
        <taxon>Metazoa</taxon>
        <taxon>Ecdysozoa</taxon>
        <taxon>Arthropoda</taxon>
        <taxon>Hexapoda</taxon>
        <taxon>Insecta</taxon>
        <taxon>Pterygota</taxon>
        <taxon>Neoptera</taxon>
        <taxon>Endopterygota</taxon>
        <taxon>Lepidoptera</taxon>
        <taxon>Glossata</taxon>
        <taxon>Ditrysia</taxon>
        <taxon>Papilionoidea</taxon>
        <taxon>Nymphalidae</taxon>
        <taxon>Heliconiinae</taxon>
        <taxon>Argynnini</taxon>
        <taxon>Brenthis</taxon>
    </lineage>
</organism>
<evidence type="ECO:0000256" key="1">
    <source>
        <dbReference type="SAM" id="MobiDB-lite"/>
    </source>
</evidence>
<feature type="non-terminal residue" evidence="2">
    <location>
        <position position="92"/>
    </location>
</feature>
<feature type="region of interest" description="Disordered" evidence="1">
    <location>
        <begin position="35"/>
        <end position="54"/>
    </location>
</feature>
<feature type="compositionally biased region" description="Pro residues" evidence="1">
    <location>
        <begin position="39"/>
        <end position="51"/>
    </location>
</feature>
<gene>
    <name evidence="2" type="ORF">BINO364_LOCUS3946</name>
</gene>
<dbReference type="Proteomes" id="UP000838878">
    <property type="component" value="Chromosome 12"/>
</dbReference>
<sequence>MSSSLIDPLDRHHYMRVVYTVHCSRANKTGWRTLARTRPPLPLGPPRTPRPAPRDLLHATVLPELRRIVTGLDMPALCARPSGPRTPPRPDT</sequence>
<dbReference type="AlphaFoldDB" id="A0A8J9V799"/>
<accession>A0A8J9V799</accession>